<keyword evidence="3" id="KW-1185">Reference proteome</keyword>
<sequence length="60" mass="6683">MRKRQIKFILALCTAAVVLWVGGEILLGLVLDLGLTVSRIWAIAIIVLTCAFSLWKCPRE</sequence>
<dbReference type="RefSeq" id="WP_021682784.1">
    <property type="nucleotide sequence ID" value="NZ_KI260443.1"/>
</dbReference>
<reference evidence="2 3" key="1">
    <citation type="submission" date="2013-07" db="EMBL/GenBank/DDBJ databases">
        <authorList>
            <person name="Weinstock G."/>
            <person name="Sodergren E."/>
            <person name="Wylie T."/>
            <person name="Fulton L."/>
            <person name="Fulton R."/>
            <person name="Fronick C."/>
            <person name="O'Laughlin M."/>
            <person name="Godfrey J."/>
            <person name="Miner T."/>
            <person name="Herter B."/>
            <person name="Appelbaum E."/>
            <person name="Cordes M."/>
            <person name="Lek S."/>
            <person name="Wollam A."/>
            <person name="Pepin K.H."/>
            <person name="Palsikar V.B."/>
            <person name="Mitreva M."/>
            <person name="Wilson R.K."/>
        </authorList>
    </citation>
    <scope>NUCLEOTIDE SEQUENCE [LARGE SCALE GENOMIC DNA]</scope>
    <source>
        <strain evidence="2 3">ATCC 27760</strain>
    </source>
</reference>
<dbReference type="AlphaFoldDB" id="U2KW78"/>
<dbReference type="Proteomes" id="UP000016662">
    <property type="component" value="Unassembled WGS sequence"/>
</dbReference>
<keyword evidence="1" id="KW-0812">Transmembrane</keyword>
<comment type="caution">
    <text evidence="2">The sequence shown here is derived from an EMBL/GenBank/DDBJ whole genome shotgun (WGS) entry which is preliminary data.</text>
</comment>
<gene>
    <name evidence="2" type="ORF">RUMCAL_01292</name>
</gene>
<evidence type="ECO:0000313" key="3">
    <source>
        <dbReference type="Proteomes" id="UP000016662"/>
    </source>
</evidence>
<dbReference type="HOGENOM" id="CLU_2938975_0_0_9"/>
<proteinExistence type="predicted"/>
<accession>U2KW78</accession>
<name>U2KW78_9FIRM</name>
<dbReference type="PATRIC" id="fig|411473.3.peg.1053"/>
<keyword evidence="1" id="KW-0472">Membrane</keyword>
<feature type="transmembrane region" description="Helical" evidence="1">
    <location>
        <begin position="33"/>
        <end position="55"/>
    </location>
</feature>
<dbReference type="STRING" id="411473.RUMCAL_01292"/>
<organism evidence="2 3">
    <name type="scientific">Ruminococcus callidus ATCC 27760</name>
    <dbReference type="NCBI Taxonomy" id="411473"/>
    <lineage>
        <taxon>Bacteria</taxon>
        <taxon>Bacillati</taxon>
        <taxon>Bacillota</taxon>
        <taxon>Clostridia</taxon>
        <taxon>Eubacteriales</taxon>
        <taxon>Oscillospiraceae</taxon>
        <taxon>Ruminococcus</taxon>
    </lineage>
</organism>
<dbReference type="EMBL" id="AWVF01000167">
    <property type="protein sequence ID" value="ERJ96345.1"/>
    <property type="molecule type" value="Genomic_DNA"/>
</dbReference>
<evidence type="ECO:0000256" key="1">
    <source>
        <dbReference type="SAM" id="Phobius"/>
    </source>
</evidence>
<keyword evidence="1" id="KW-1133">Transmembrane helix</keyword>
<evidence type="ECO:0000313" key="2">
    <source>
        <dbReference type="EMBL" id="ERJ96345.1"/>
    </source>
</evidence>
<protein>
    <submittedName>
        <fullName evidence="2">Uncharacterized protein</fullName>
    </submittedName>
</protein>